<reference evidence="7 8" key="1">
    <citation type="journal article" date="2014" name="Genome Announc.">
        <title>Draft genome sequences of eight enterohepatic helicobacter species isolated from both laboratory and wild rodents.</title>
        <authorList>
            <person name="Sheh A."/>
            <person name="Shen Z."/>
            <person name="Fox J.G."/>
        </authorList>
    </citation>
    <scope>NUCLEOTIDE SEQUENCE [LARGE SCALE GENOMIC DNA]</scope>
    <source>
        <strain evidence="7 8">MIT 97-6194</strain>
    </source>
</reference>
<dbReference type="HAMAP" id="MF_00074">
    <property type="entry name" value="16SrRNA_methyltr_G"/>
    <property type="match status" value="1"/>
</dbReference>
<dbReference type="PANTHER" id="PTHR31760">
    <property type="entry name" value="S-ADENOSYL-L-METHIONINE-DEPENDENT METHYLTRANSFERASES SUPERFAMILY PROTEIN"/>
    <property type="match status" value="1"/>
</dbReference>
<feature type="binding site" evidence="6">
    <location>
        <begin position="156"/>
        <end position="157"/>
    </location>
    <ligand>
        <name>S-adenosyl-L-methionine</name>
        <dbReference type="ChEBI" id="CHEBI:59789"/>
    </ligand>
</feature>
<evidence type="ECO:0000256" key="6">
    <source>
        <dbReference type="HAMAP-Rule" id="MF_00074"/>
    </source>
</evidence>
<keyword evidence="4 6" id="KW-0808">Transferase</keyword>
<feature type="binding site" evidence="6">
    <location>
        <position position="105"/>
    </location>
    <ligand>
        <name>S-adenosyl-L-methionine</name>
        <dbReference type="ChEBI" id="CHEBI:59789"/>
    </ligand>
</feature>
<feature type="binding site" evidence="6">
    <location>
        <position position="110"/>
    </location>
    <ligand>
        <name>S-adenosyl-L-methionine</name>
        <dbReference type="ChEBI" id="CHEBI:59789"/>
    </ligand>
</feature>
<accession>A0A347VVH5</accession>
<dbReference type="Pfam" id="PF02527">
    <property type="entry name" value="GidB"/>
    <property type="match status" value="1"/>
</dbReference>
<organism evidence="7 8">
    <name type="scientific">Helicobacter saguini</name>
    <dbReference type="NCBI Taxonomy" id="1548018"/>
    <lineage>
        <taxon>Bacteria</taxon>
        <taxon>Pseudomonadati</taxon>
        <taxon>Campylobacterota</taxon>
        <taxon>Epsilonproteobacteria</taxon>
        <taxon>Campylobacterales</taxon>
        <taxon>Helicobacteraceae</taxon>
        <taxon>Helicobacter</taxon>
    </lineage>
</organism>
<proteinExistence type="inferred from homology"/>
<dbReference type="GO" id="GO:0070043">
    <property type="term" value="F:rRNA (guanine-N7-)-methyltransferase activity"/>
    <property type="evidence" value="ECO:0007669"/>
    <property type="project" value="UniProtKB-UniRule"/>
</dbReference>
<dbReference type="EMBL" id="JRMP02000014">
    <property type="protein sequence ID" value="TLD93332.1"/>
    <property type="molecule type" value="Genomic_DNA"/>
</dbReference>
<evidence type="ECO:0000313" key="7">
    <source>
        <dbReference type="EMBL" id="TLD93332.1"/>
    </source>
</evidence>
<protein>
    <recommendedName>
        <fullName evidence="6">Ribosomal RNA small subunit methyltransferase G</fullName>
        <ecNumber evidence="6">2.1.1.-</ecNumber>
    </recommendedName>
    <alternativeName>
        <fullName evidence="6">16S rRNA 7-methylguanosine methyltransferase</fullName>
        <shortName evidence="6">16S rRNA m7G methyltransferase</shortName>
    </alternativeName>
</protein>
<evidence type="ECO:0000313" key="8">
    <source>
        <dbReference type="Proteomes" id="UP000029714"/>
    </source>
</evidence>
<dbReference type="SUPFAM" id="SSF53335">
    <property type="entry name" value="S-adenosyl-L-methionine-dependent methyltransferases"/>
    <property type="match status" value="1"/>
</dbReference>
<keyword evidence="3 6" id="KW-0489">Methyltransferase</keyword>
<comment type="similarity">
    <text evidence="6">Belongs to the methyltransferase superfamily. RNA methyltransferase RsmG family.</text>
</comment>
<dbReference type="InterPro" id="IPR029063">
    <property type="entry name" value="SAM-dependent_MTases_sf"/>
</dbReference>
<dbReference type="Gene3D" id="3.40.50.150">
    <property type="entry name" value="Vaccinia Virus protein VP39"/>
    <property type="match status" value="1"/>
</dbReference>
<evidence type="ECO:0000256" key="3">
    <source>
        <dbReference type="ARBA" id="ARBA00022603"/>
    </source>
</evidence>
<comment type="function">
    <text evidence="6">Specifically methylates the N7 position of a guanine in 16S rRNA.</text>
</comment>
<sequence>MKAINFKTFIIKNPFKRNNDKIIAKKIRILRKKMKECKEIKIDIEIIKQDSKFSTLESYANLVLKWAKIHNITGAKNLDSIHKEIFDSLLPTAFLKPFENCIDIGSGAGFPGVILAIFYPDSFFYLLEPRAKRAAFLQHISLELKLENIEVIKDFSYNINNIKANLITSRAVCNTSLLIKDSLHLLQPNGCYLLFKGENSINEYKTLNNFDVEIFKHDKRFFIYAKREY</sequence>
<dbReference type="Proteomes" id="UP000029714">
    <property type="component" value="Unassembled WGS sequence"/>
</dbReference>
<keyword evidence="5 6" id="KW-0949">S-adenosyl-L-methionine</keyword>
<keyword evidence="1 6" id="KW-0963">Cytoplasm</keyword>
<keyword evidence="8" id="KW-1185">Reference proteome</keyword>
<dbReference type="GO" id="GO:0005829">
    <property type="term" value="C:cytosol"/>
    <property type="evidence" value="ECO:0007669"/>
    <property type="project" value="TreeGrafter"/>
</dbReference>
<comment type="caution">
    <text evidence="6">Lacks conserved residue(s) required for the propagation of feature annotation.</text>
</comment>
<dbReference type="InterPro" id="IPR003682">
    <property type="entry name" value="rRNA_ssu_MeTfrase_G"/>
</dbReference>
<dbReference type="AlphaFoldDB" id="A0A347VVH5"/>
<comment type="caution">
    <text evidence="7">The sequence shown here is derived from an EMBL/GenBank/DDBJ whole genome shotgun (WGS) entry which is preliminary data.</text>
</comment>
<feature type="binding site" evidence="6">
    <location>
        <position position="170"/>
    </location>
    <ligand>
        <name>S-adenosyl-L-methionine</name>
        <dbReference type="ChEBI" id="CHEBI:59789"/>
    </ligand>
</feature>
<evidence type="ECO:0000256" key="4">
    <source>
        <dbReference type="ARBA" id="ARBA00022679"/>
    </source>
</evidence>
<name>A0A347VVH5_9HELI</name>
<evidence type="ECO:0000256" key="1">
    <source>
        <dbReference type="ARBA" id="ARBA00022490"/>
    </source>
</evidence>
<dbReference type="OrthoDB" id="9808773at2"/>
<dbReference type="PANTHER" id="PTHR31760:SF0">
    <property type="entry name" value="S-ADENOSYL-L-METHIONINE-DEPENDENT METHYLTRANSFERASES SUPERFAMILY PROTEIN"/>
    <property type="match status" value="1"/>
</dbReference>
<dbReference type="NCBIfam" id="TIGR00138">
    <property type="entry name" value="rsmG_gidB"/>
    <property type="match status" value="1"/>
</dbReference>
<reference evidence="7 8" key="2">
    <citation type="journal article" date="2016" name="Infect. Immun.">
        <title>Helicobacter saguini, a Novel Helicobacter Isolated from Cotton-Top Tamarins with Ulcerative Colitis, Has Proinflammatory Properties and Induces Typhlocolitis and Dysplasia in Gnotobiotic IL-10-/- Mice.</title>
        <authorList>
            <person name="Shen Z."/>
            <person name="Mannion A."/>
            <person name="Whary M.T."/>
            <person name="Muthupalani S."/>
            <person name="Sheh A."/>
            <person name="Feng Y."/>
            <person name="Gong G."/>
            <person name="Vandamme P."/>
            <person name="Holcombe H.R."/>
            <person name="Paster B.J."/>
            <person name="Fox J.G."/>
        </authorList>
    </citation>
    <scope>NUCLEOTIDE SEQUENCE [LARGE SCALE GENOMIC DNA]</scope>
    <source>
        <strain evidence="7 8">MIT 97-6194</strain>
    </source>
</reference>
<evidence type="ECO:0000256" key="2">
    <source>
        <dbReference type="ARBA" id="ARBA00022552"/>
    </source>
</evidence>
<keyword evidence="2 6" id="KW-0698">rRNA processing</keyword>
<evidence type="ECO:0000256" key="5">
    <source>
        <dbReference type="ARBA" id="ARBA00022691"/>
    </source>
</evidence>
<gene>
    <name evidence="6 7" type="primary">rsmG</name>
    <name evidence="7" type="ORF">LS64_008855</name>
</gene>
<dbReference type="EC" id="2.1.1.-" evidence="6"/>
<dbReference type="STRING" id="1548018.LS64_12210"/>
<comment type="subcellular location">
    <subcellularLocation>
        <location evidence="6">Cytoplasm</location>
    </subcellularLocation>
</comment>